<evidence type="ECO:0000313" key="3">
    <source>
        <dbReference type="Proteomes" id="UP001165092"/>
    </source>
</evidence>
<dbReference type="EMBL" id="BSQG01000006">
    <property type="protein sequence ID" value="GLU49135.1"/>
    <property type="molecule type" value="Genomic_DNA"/>
</dbReference>
<feature type="region of interest" description="Disordered" evidence="1">
    <location>
        <begin position="1"/>
        <end position="32"/>
    </location>
</feature>
<feature type="region of interest" description="Disordered" evidence="1">
    <location>
        <begin position="52"/>
        <end position="73"/>
    </location>
</feature>
<evidence type="ECO:0000256" key="1">
    <source>
        <dbReference type="SAM" id="MobiDB-lite"/>
    </source>
</evidence>
<reference evidence="2" key="1">
    <citation type="submission" date="2023-02" db="EMBL/GenBank/DDBJ databases">
        <title>Nocardiopsis ansamitocini NBRC 112285.</title>
        <authorList>
            <person name="Ichikawa N."/>
            <person name="Sato H."/>
            <person name="Tonouchi N."/>
        </authorList>
    </citation>
    <scope>NUCLEOTIDE SEQUENCE</scope>
    <source>
        <strain evidence="2">NBRC 112285</strain>
    </source>
</reference>
<dbReference type="AlphaFoldDB" id="A0A9W6P7V8"/>
<protein>
    <submittedName>
        <fullName evidence="2">Uncharacterized protein</fullName>
    </submittedName>
</protein>
<evidence type="ECO:0000313" key="2">
    <source>
        <dbReference type="EMBL" id="GLU49135.1"/>
    </source>
</evidence>
<name>A0A9W6P7V8_9ACTN</name>
<dbReference type="Proteomes" id="UP001165092">
    <property type="component" value="Unassembled WGS sequence"/>
</dbReference>
<accession>A0A9W6P7V8</accession>
<gene>
    <name evidence="2" type="ORF">Nans01_34860</name>
</gene>
<proteinExistence type="predicted"/>
<sequence>MAPEPNPPRVVAAVRGSPSGAPQAADVPGDAYRNGTDKGCVTVRQLVLGSVNRDSRREGSERECAAGREGYWR</sequence>
<comment type="caution">
    <text evidence="2">The sequence shown here is derived from an EMBL/GenBank/DDBJ whole genome shotgun (WGS) entry which is preliminary data.</text>
</comment>
<organism evidence="2 3">
    <name type="scientific">Nocardiopsis ansamitocini</name>
    <dbReference type="NCBI Taxonomy" id="1670832"/>
    <lineage>
        <taxon>Bacteria</taxon>
        <taxon>Bacillati</taxon>
        <taxon>Actinomycetota</taxon>
        <taxon>Actinomycetes</taxon>
        <taxon>Streptosporangiales</taxon>
        <taxon>Nocardiopsidaceae</taxon>
        <taxon>Nocardiopsis</taxon>
    </lineage>
</organism>
<feature type="compositionally biased region" description="Basic and acidic residues" evidence="1">
    <location>
        <begin position="53"/>
        <end position="73"/>
    </location>
</feature>
<keyword evidence="3" id="KW-1185">Reference proteome</keyword>